<dbReference type="EMBL" id="CM046391">
    <property type="protein sequence ID" value="KAI8558914.1"/>
    <property type="molecule type" value="Genomic_DNA"/>
</dbReference>
<proteinExistence type="predicted"/>
<protein>
    <submittedName>
        <fullName evidence="1">Uncharacterized protein</fullName>
    </submittedName>
</protein>
<evidence type="ECO:0000313" key="1">
    <source>
        <dbReference type="EMBL" id="KAI8558914.1"/>
    </source>
</evidence>
<comment type="caution">
    <text evidence="1">The sequence shown here is derived from an EMBL/GenBank/DDBJ whole genome shotgun (WGS) entry which is preliminary data.</text>
</comment>
<evidence type="ECO:0000313" key="2">
    <source>
        <dbReference type="Proteomes" id="UP001062846"/>
    </source>
</evidence>
<sequence length="106" mass="11966">MPHYHAVEATKAIRPILGDYYKFDGTPFVKAIWRDFKECVYVEADDGGQKESYSRRLERIGSTGLRKEVKPSMGLTLAELESSRMPGNLMGDDKGIDDQSPSERQP</sequence>
<organism evidence="1 2">
    <name type="scientific">Rhododendron molle</name>
    <name type="common">Chinese azalea</name>
    <name type="synonym">Azalea mollis</name>
    <dbReference type="NCBI Taxonomy" id="49168"/>
    <lineage>
        <taxon>Eukaryota</taxon>
        <taxon>Viridiplantae</taxon>
        <taxon>Streptophyta</taxon>
        <taxon>Embryophyta</taxon>
        <taxon>Tracheophyta</taxon>
        <taxon>Spermatophyta</taxon>
        <taxon>Magnoliopsida</taxon>
        <taxon>eudicotyledons</taxon>
        <taxon>Gunneridae</taxon>
        <taxon>Pentapetalae</taxon>
        <taxon>asterids</taxon>
        <taxon>Ericales</taxon>
        <taxon>Ericaceae</taxon>
        <taxon>Ericoideae</taxon>
        <taxon>Rhodoreae</taxon>
        <taxon>Rhododendron</taxon>
    </lineage>
</organism>
<keyword evidence="2" id="KW-1185">Reference proteome</keyword>
<dbReference type="Proteomes" id="UP001062846">
    <property type="component" value="Chromosome 4"/>
</dbReference>
<reference evidence="1" key="1">
    <citation type="submission" date="2022-02" db="EMBL/GenBank/DDBJ databases">
        <title>Plant Genome Project.</title>
        <authorList>
            <person name="Zhang R.-G."/>
        </authorList>
    </citation>
    <scope>NUCLEOTIDE SEQUENCE</scope>
    <source>
        <strain evidence="1">AT1</strain>
    </source>
</reference>
<gene>
    <name evidence="1" type="ORF">RHMOL_Rhmol04G0133100</name>
</gene>
<accession>A0ACC0P119</accession>
<name>A0ACC0P119_RHOML</name>